<dbReference type="InterPro" id="IPR019734">
    <property type="entry name" value="TPR_rpt"/>
</dbReference>
<proteinExistence type="predicted"/>
<reference evidence="3" key="1">
    <citation type="submission" date="2022-11" db="EMBL/GenBank/DDBJ databases">
        <authorList>
            <person name="Morgan W.R."/>
            <person name="Tartar A."/>
        </authorList>
    </citation>
    <scope>NUCLEOTIDE SEQUENCE</scope>
    <source>
        <strain evidence="3">ARSEF 373</strain>
    </source>
</reference>
<keyword evidence="2" id="KW-1133">Transmembrane helix</keyword>
<accession>A0AAV2YKE5</accession>
<keyword evidence="2" id="KW-0472">Membrane</keyword>
<dbReference type="AlphaFoldDB" id="A0AAV2YKE5"/>
<sequence>MANDQVQASNDELHDIDMELLKRAKAAAMALKNQADLCIRHNRHEQGISLYRELLMHLTRSQVKMLEEKELVLSCRMNIMGALCKLMEWQEVVFEARRVFEFMDDLKKDPLLAVSDREDAQIRGRALYFRGFAHFHLGEVQISNQDFQKATTYLPNDETITEDFKAVQRAVRIESDIKKMMSLSTAQFRANKFVAALKFCEEAMKGAKVLNRADLVGTLHGNLAAIHAKLNDYPKAIEHYREAIKVAAAQTGRTVVQEQRLYDLYDGLATAYSRNKDFKSALGVMSDSIRVLHNCPTRDKKEPLLLLNGGRLAFAVSKFDEASDFLSRAEVAALKVKQYELAIDIYTWQVKTFQQVNKIKEQHTALDKAIKVAQSHDLTEKEFYEKLLLSKIQLFEQQKTFSEDQTHSLWEMCQYFEKKKKVTSHLRACTLLVQAVMECGTKPLPSNTKMIQALSIVDRIYLSHLSGVDAQMLMRIVLVKVDMLVEEKEFEAARALLEKALSQLKREAPLVSLRTAGLRRLVELHSQDDNNSKDVAKVLEELLPFVRREKRTPENIAELSHILARLSQCKMRQGALSESIQLMEENVKLVKSQIEPSTEPKPQVMSKDEQLCEALIGLCVLEIKKGDSTRAKEIMSEIESLPTCKLWNQLDAVKGQLRGAIEANEARSAANSKPTHAVASEGPKRRWDEQIAAFVATGFAVSIFVVLLAMWAVYVMGFDLP</sequence>
<keyword evidence="2" id="KW-0812">Transmembrane</keyword>
<feature type="transmembrane region" description="Helical" evidence="2">
    <location>
        <begin position="691"/>
        <end position="714"/>
    </location>
</feature>
<organism evidence="3 4">
    <name type="scientific">Lagenidium giganteum</name>
    <dbReference type="NCBI Taxonomy" id="4803"/>
    <lineage>
        <taxon>Eukaryota</taxon>
        <taxon>Sar</taxon>
        <taxon>Stramenopiles</taxon>
        <taxon>Oomycota</taxon>
        <taxon>Peronosporomycetes</taxon>
        <taxon>Pythiales</taxon>
        <taxon>Pythiaceae</taxon>
    </lineage>
</organism>
<gene>
    <name evidence="3" type="ORF">N0F65_006532</name>
</gene>
<protein>
    <recommendedName>
        <fullName evidence="5">Tetratricopeptide repeat protein</fullName>
    </recommendedName>
</protein>
<keyword evidence="1" id="KW-0802">TPR repeat</keyword>
<name>A0AAV2YKE5_9STRA</name>
<comment type="caution">
    <text evidence="3">The sequence shown here is derived from an EMBL/GenBank/DDBJ whole genome shotgun (WGS) entry which is preliminary data.</text>
</comment>
<evidence type="ECO:0008006" key="5">
    <source>
        <dbReference type="Google" id="ProtNLM"/>
    </source>
</evidence>
<dbReference type="SMART" id="SM00028">
    <property type="entry name" value="TPR"/>
    <property type="match status" value="4"/>
</dbReference>
<evidence type="ECO:0000256" key="2">
    <source>
        <dbReference type="SAM" id="Phobius"/>
    </source>
</evidence>
<dbReference type="Proteomes" id="UP001146120">
    <property type="component" value="Unassembled WGS sequence"/>
</dbReference>
<keyword evidence="4" id="KW-1185">Reference proteome</keyword>
<dbReference type="EMBL" id="DAKRPA010000308">
    <property type="protein sequence ID" value="DAZ93544.1"/>
    <property type="molecule type" value="Genomic_DNA"/>
</dbReference>
<dbReference type="PROSITE" id="PS50005">
    <property type="entry name" value="TPR"/>
    <property type="match status" value="1"/>
</dbReference>
<evidence type="ECO:0000313" key="4">
    <source>
        <dbReference type="Proteomes" id="UP001146120"/>
    </source>
</evidence>
<dbReference type="Gene3D" id="1.25.40.10">
    <property type="entry name" value="Tetratricopeptide repeat domain"/>
    <property type="match status" value="3"/>
</dbReference>
<feature type="repeat" description="TPR" evidence="1">
    <location>
        <begin position="217"/>
        <end position="250"/>
    </location>
</feature>
<dbReference type="Pfam" id="PF13424">
    <property type="entry name" value="TPR_12"/>
    <property type="match status" value="1"/>
</dbReference>
<evidence type="ECO:0000256" key="1">
    <source>
        <dbReference type="PROSITE-ProRule" id="PRU00339"/>
    </source>
</evidence>
<dbReference type="SUPFAM" id="SSF48452">
    <property type="entry name" value="TPR-like"/>
    <property type="match status" value="2"/>
</dbReference>
<evidence type="ECO:0000313" key="3">
    <source>
        <dbReference type="EMBL" id="DAZ93544.1"/>
    </source>
</evidence>
<reference evidence="3" key="2">
    <citation type="journal article" date="2023" name="Microbiol Resour">
        <title>Decontamination and Annotation of the Draft Genome Sequence of the Oomycete Lagenidium giganteum ARSEF 373.</title>
        <authorList>
            <person name="Morgan W.R."/>
            <person name="Tartar A."/>
        </authorList>
    </citation>
    <scope>NUCLEOTIDE SEQUENCE</scope>
    <source>
        <strain evidence="3">ARSEF 373</strain>
    </source>
</reference>
<dbReference type="InterPro" id="IPR011990">
    <property type="entry name" value="TPR-like_helical_dom_sf"/>
</dbReference>